<proteinExistence type="predicted"/>
<dbReference type="PANTHER" id="PTHR30204">
    <property type="entry name" value="REDOX-CYCLING DRUG-SENSING TRANSCRIPTIONAL ACTIVATOR SOXR"/>
    <property type="match status" value="1"/>
</dbReference>
<dbReference type="SMART" id="SM00422">
    <property type="entry name" value="HTH_MERR"/>
    <property type="match status" value="1"/>
</dbReference>
<dbReference type="Proteomes" id="UP001164439">
    <property type="component" value="Chromosome"/>
</dbReference>
<sequence length="292" mass="32073">MNGDTLSIGELARRTGLTVKTVRLYSDRGIVTPVARTPAGYRRFAPEAVARLAFVRTLRELGLGLDTIRRILDRELPLDEVAARHAAALDARIGALRLRRAVLTAVAARTPTTPEELRRMHDLARLTATERRRLVEEFLGSVLDEVPAHLAIRRSMTPEPPDEPTQAQAEAWMELAELSLDPDFRDAVRRLVEEHARRASCPPLPDAVALAHRHVGPALAAGIAPDSPDAASAVAALTAHAGRDLLQRLEAADDPRRDRYFELLAVINGWPPPEPHTPVIRWTVAALRARAA</sequence>
<dbReference type="SUPFAM" id="SSF46955">
    <property type="entry name" value="Putative DNA-binding domain"/>
    <property type="match status" value="1"/>
</dbReference>
<dbReference type="PRINTS" id="PR00040">
    <property type="entry name" value="HTHMERR"/>
</dbReference>
<dbReference type="PANTHER" id="PTHR30204:SF93">
    <property type="entry name" value="HTH MERR-TYPE DOMAIN-CONTAINING PROTEIN"/>
    <property type="match status" value="1"/>
</dbReference>
<dbReference type="InterPro" id="IPR009061">
    <property type="entry name" value="DNA-bd_dom_put_sf"/>
</dbReference>
<gene>
    <name evidence="3" type="ORF">STRCI_007622</name>
</gene>
<dbReference type="EMBL" id="CP114413">
    <property type="protein sequence ID" value="WAZ26077.1"/>
    <property type="molecule type" value="Genomic_DNA"/>
</dbReference>
<name>A0ABY7KSJ7_9ACTN</name>
<dbReference type="PROSITE" id="PS50937">
    <property type="entry name" value="HTH_MERR_2"/>
    <property type="match status" value="1"/>
</dbReference>
<evidence type="ECO:0000259" key="2">
    <source>
        <dbReference type="PROSITE" id="PS50937"/>
    </source>
</evidence>
<dbReference type="Pfam" id="PF13411">
    <property type="entry name" value="MerR_1"/>
    <property type="match status" value="1"/>
</dbReference>
<evidence type="ECO:0000313" key="3">
    <source>
        <dbReference type="EMBL" id="WAZ26077.1"/>
    </source>
</evidence>
<dbReference type="CDD" id="cd00592">
    <property type="entry name" value="HTH_MerR-like"/>
    <property type="match status" value="1"/>
</dbReference>
<reference evidence="3" key="1">
    <citation type="submission" date="2022-12" db="EMBL/GenBank/DDBJ databases">
        <authorList>
            <person name="Ruckert C."/>
            <person name="Busche T."/>
            <person name="Kalinowski J."/>
            <person name="Wittmann C."/>
        </authorList>
    </citation>
    <scope>NUCLEOTIDE SEQUENCE</scope>
    <source>
        <strain evidence="3">DSM 40467</strain>
    </source>
</reference>
<protein>
    <submittedName>
        <fullName evidence="3">MerR family transcriptional regulator</fullName>
    </submittedName>
</protein>
<feature type="domain" description="HTH merR-type" evidence="2">
    <location>
        <begin position="5"/>
        <end position="74"/>
    </location>
</feature>
<evidence type="ECO:0000256" key="1">
    <source>
        <dbReference type="ARBA" id="ARBA00023125"/>
    </source>
</evidence>
<accession>A0ABY7KSJ7</accession>
<dbReference type="InterPro" id="IPR000551">
    <property type="entry name" value="MerR-type_HTH_dom"/>
</dbReference>
<organism evidence="3 4">
    <name type="scientific">Streptomyces cinnabarinus</name>
    <dbReference type="NCBI Taxonomy" id="67287"/>
    <lineage>
        <taxon>Bacteria</taxon>
        <taxon>Bacillati</taxon>
        <taxon>Actinomycetota</taxon>
        <taxon>Actinomycetes</taxon>
        <taxon>Kitasatosporales</taxon>
        <taxon>Streptomycetaceae</taxon>
        <taxon>Streptomyces</taxon>
    </lineage>
</organism>
<keyword evidence="4" id="KW-1185">Reference proteome</keyword>
<keyword evidence="1" id="KW-0238">DNA-binding</keyword>
<dbReference type="Gene3D" id="1.10.1660.10">
    <property type="match status" value="1"/>
</dbReference>
<evidence type="ECO:0000313" key="4">
    <source>
        <dbReference type="Proteomes" id="UP001164439"/>
    </source>
</evidence>
<dbReference type="RefSeq" id="WP_269663562.1">
    <property type="nucleotide sequence ID" value="NZ_CP114413.1"/>
</dbReference>
<dbReference type="InterPro" id="IPR047057">
    <property type="entry name" value="MerR_fam"/>
</dbReference>